<dbReference type="InterPro" id="IPR001466">
    <property type="entry name" value="Beta-lactam-related"/>
</dbReference>
<dbReference type="SUPFAM" id="SSF56601">
    <property type="entry name" value="beta-lactamase/transpeptidase-like"/>
    <property type="match status" value="1"/>
</dbReference>
<dbReference type="Gene3D" id="3.40.710.10">
    <property type="entry name" value="DD-peptidase/beta-lactamase superfamily"/>
    <property type="match status" value="1"/>
</dbReference>
<dbReference type="KEGG" id="bct:GEM_4192"/>
<dbReference type="PANTHER" id="PTHR43283">
    <property type="entry name" value="BETA-LACTAMASE-RELATED"/>
    <property type="match status" value="1"/>
</dbReference>
<dbReference type="InterPro" id="IPR050789">
    <property type="entry name" value="Diverse_Enzym_Activities"/>
</dbReference>
<dbReference type="Proteomes" id="UP000032866">
    <property type="component" value="Chromosome 2"/>
</dbReference>
<dbReference type="InterPro" id="IPR006311">
    <property type="entry name" value="TAT_signal"/>
</dbReference>
<dbReference type="AlphaFoldDB" id="A0A9W3K445"/>
<evidence type="ECO:0000259" key="2">
    <source>
        <dbReference type="Pfam" id="PF00144"/>
    </source>
</evidence>
<evidence type="ECO:0000313" key="4">
    <source>
        <dbReference type="Proteomes" id="UP000032866"/>
    </source>
</evidence>
<evidence type="ECO:0000313" key="3">
    <source>
        <dbReference type="EMBL" id="AFQ50582.1"/>
    </source>
</evidence>
<accession>A0A9W3K445</accession>
<evidence type="ECO:0000256" key="1">
    <source>
        <dbReference type="SAM" id="MobiDB-lite"/>
    </source>
</evidence>
<name>A0A9W3K445_BURCE</name>
<protein>
    <submittedName>
        <fullName evidence="3">Beta-lactamase</fullName>
    </submittedName>
</protein>
<dbReference type="InterPro" id="IPR012338">
    <property type="entry name" value="Beta-lactam/transpept-like"/>
</dbReference>
<reference evidence="3 4" key="1">
    <citation type="journal article" date="2012" name="J. Bacteriol.">
        <title>Complete Genome Sequence of Burkholderia sp. Strain GG4, a Betaproteobacterium That Reduces 3-Oxo-N-Acylhomoserine Lactones and Produces Different N-Acylhomoserine Lactones.</title>
        <authorList>
            <person name="Hong K.W."/>
            <person name="Koh C.L."/>
            <person name="Sam C.K."/>
            <person name="Yin W.F."/>
            <person name="Chan K.G."/>
        </authorList>
    </citation>
    <scope>NUCLEOTIDE SEQUENCE [LARGE SCALE GENOMIC DNA]</scope>
    <source>
        <strain evidence="3 4">GG4</strain>
    </source>
</reference>
<sequence length="639" mass="67499">MTHTRDPHHPRRDTAPSSVGRRQFLEYAGAGLLSAVLPGCGGADTIQQSTYGATIAAGQQTIQAALDARPQSLAGISVALLKGNQVVWAQAFGNASVSPAVAATPTTRYNIGSVTKVIAALAGVILQDRGLIDLDAPIVRYLPSFSMLSPEYAQITSRHLLSHSSGLPGQNVDNMFTYAPVAGYAETAQKVLANEHLNHPPGQFAVYCNDGFTLFELVVTAVTGLSFTDFVQRNILAPLNMTHSGFLTSVPTSGQFALAYANGTQYGQEFSNPYATGGLSTTPLDMMNLAQLFIGNGLFQGQRIASAAGIADMLTDQTDRWQIKSTRLGYAYAFGLGWDDVDDPVLRAAGAAGAYKSGGTQFFSSHFYVLPAAQMALMITGSTGYDAASIAPAILLQALQEDGSIAGAPARVNTGAPPAAASPDVSAVSGVYGNESTPMQVAVNADGSLSLTKWNGTAWVSVGPGAAPYVYRSDGWWWCEGDTVSYRFDILPGTDDAGNALSNRYLTKRVVDGSGYVFRVTPYGQQLQALPALDSAWQARVNSTWNVINESAQSVLSAGMLRVSLGSLGALPGYVVFAYSTDGGTHTNYQLLKPLADDRCGMTVRVPVMPGRDLFEISMTTVNNVETMAASGWQCQRAS</sequence>
<dbReference type="RefSeq" id="WP_014899350.1">
    <property type="nucleotide sequence ID" value="NC_018514.1"/>
</dbReference>
<organism evidence="3 4">
    <name type="scientific">Burkholderia cepacia GG4</name>
    <dbReference type="NCBI Taxonomy" id="1009846"/>
    <lineage>
        <taxon>Bacteria</taxon>
        <taxon>Pseudomonadati</taxon>
        <taxon>Pseudomonadota</taxon>
        <taxon>Betaproteobacteria</taxon>
        <taxon>Burkholderiales</taxon>
        <taxon>Burkholderiaceae</taxon>
        <taxon>Burkholderia</taxon>
        <taxon>Burkholderia cepacia complex</taxon>
    </lineage>
</organism>
<dbReference type="PROSITE" id="PS51318">
    <property type="entry name" value="TAT"/>
    <property type="match status" value="1"/>
</dbReference>
<dbReference type="EMBL" id="CP003775">
    <property type="protein sequence ID" value="AFQ50582.1"/>
    <property type="molecule type" value="Genomic_DNA"/>
</dbReference>
<feature type="domain" description="Beta-lactamase-related" evidence="2">
    <location>
        <begin position="65"/>
        <end position="394"/>
    </location>
</feature>
<feature type="region of interest" description="Disordered" evidence="1">
    <location>
        <begin position="1"/>
        <end position="20"/>
    </location>
</feature>
<proteinExistence type="predicted"/>
<gene>
    <name evidence="3" type="ORF">GEM_4192</name>
</gene>
<dbReference type="Pfam" id="PF00144">
    <property type="entry name" value="Beta-lactamase"/>
    <property type="match status" value="1"/>
</dbReference>